<gene>
    <name evidence="2" type="ORF">K457DRAFT_705141</name>
</gene>
<evidence type="ECO:0000313" key="2">
    <source>
        <dbReference type="EMBL" id="OAQ26249.1"/>
    </source>
</evidence>
<evidence type="ECO:0000313" key="3">
    <source>
        <dbReference type="Proteomes" id="UP000078512"/>
    </source>
</evidence>
<dbReference type="AlphaFoldDB" id="A0A197JPH4"/>
<feature type="transmembrane region" description="Helical" evidence="1">
    <location>
        <begin position="24"/>
        <end position="41"/>
    </location>
</feature>
<keyword evidence="1" id="KW-0812">Transmembrane</keyword>
<dbReference type="EMBL" id="KV442069">
    <property type="protein sequence ID" value="OAQ26249.1"/>
    <property type="molecule type" value="Genomic_DNA"/>
</dbReference>
<protein>
    <submittedName>
        <fullName evidence="2">Uncharacterized protein</fullName>
    </submittedName>
</protein>
<reference evidence="2 3" key="1">
    <citation type="submission" date="2016-05" db="EMBL/GenBank/DDBJ databases">
        <title>Genome sequencing reveals origins of a unique bacterial endosymbiosis in the earliest lineages of terrestrial Fungi.</title>
        <authorList>
            <consortium name="DOE Joint Genome Institute"/>
            <person name="Uehling J."/>
            <person name="Gryganskyi A."/>
            <person name="Hameed K."/>
            <person name="Tschaplinski T."/>
            <person name="Misztal P."/>
            <person name="Wu S."/>
            <person name="Desiro A."/>
            <person name="Vande Pol N."/>
            <person name="Du Z.-Y."/>
            <person name="Zienkiewicz A."/>
            <person name="Zienkiewicz K."/>
            <person name="Morin E."/>
            <person name="Tisserant E."/>
            <person name="Splivallo R."/>
            <person name="Hainaut M."/>
            <person name="Henrissat B."/>
            <person name="Ohm R."/>
            <person name="Kuo A."/>
            <person name="Yan J."/>
            <person name="Lipzen A."/>
            <person name="Nolan M."/>
            <person name="Labutti K."/>
            <person name="Barry K."/>
            <person name="Goldstein A."/>
            <person name="Labbe J."/>
            <person name="Schadt C."/>
            <person name="Tuskan G."/>
            <person name="Grigoriev I."/>
            <person name="Martin F."/>
            <person name="Vilgalys R."/>
            <person name="Bonito G."/>
        </authorList>
    </citation>
    <scope>NUCLEOTIDE SEQUENCE [LARGE SCALE GENOMIC DNA]</scope>
    <source>
        <strain evidence="2 3">AG-77</strain>
    </source>
</reference>
<organism evidence="2 3">
    <name type="scientific">Linnemannia elongata AG-77</name>
    <dbReference type="NCBI Taxonomy" id="1314771"/>
    <lineage>
        <taxon>Eukaryota</taxon>
        <taxon>Fungi</taxon>
        <taxon>Fungi incertae sedis</taxon>
        <taxon>Mucoromycota</taxon>
        <taxon>Mortierellomycotina</taxon>
        <taxon>Mortierellomycetes</taxon>
        <taxon>Mortierellales</taxon>
        <taxon>Mortierellaceae</taxon>
        <taxon>Linnemannia</taxon>
    </lineage>
</organism>
<keyword evidence="1" id="KW-1133">Transmembrane helix</keyword>
<proteinExistence type="predicted"/>
<evidence type="ECO:0000256" key="1">
    <source>
        <dbReference type="SAM" id="Phobius"/>
    </source>
</evidence>
<accession>A0A197JPH4</accession>
<name>A0A197JPH4_9FUNG</name>
<keyword evidence="1" id="KW-0472">Membrane</keyword>
<dbReference type="Proteomes" id="UP000078512">
    <property type="component" value="Unassembled WGS sequence"/>
</dbReference>
<sequence>MNSSAYQLPAFFHFFDLHPHPLDFTFFFSLVCFLCLSPSLFRVSGFPFPYLSPLTTRWS</sequence>
<keyword evidence="3" id="KW-1185">Reference proteome</keyword>